<feature type="region of interest" description="Disordered" evidence="1">
    <location>
        <begin position="120"/>
        <end position="144"/>
    </location>
</feature>
<dbReference type="AlphaFoldDB" id="B0XJW7"/>
<evidence type="ECO:0000256" key="1">
    <source>
        <dbReference type="SAM" id="MobiDB-lite"/>
    </source>
</evidence>
<gene>
    <name evidence="3" type="primary">6053941</name>
    <name evidence="2" type="ORF">CpipJ_CPIJ019734</name>
</gene>
<evidence type="ECO:0000313" key="4">
    <source>
        <dbReference type="Proteomes" id="UP000002320"/>
    </source>
</evidence>
<organism>
    <name type="scientific">Culex quinquefasciatus</name>
    <name type="common">Southern house mosquito</name>
    <name type="synonym">Culex pungens</name>
    <dbReference type="NCBI Taxonomy" id="7176"/>
    <lineage>
        <taxon>Eukaryota</taxon>
        <taxon>Metazoa</taxon>
        <taxon>Ecdysozoa</taxon>
        <taxon>Arthropoda</taxon>
        <taxon>Hexapoda</taxon>
        <taxon>Insecta</taxon>
        <taxon>Pterygota</taxon>
        <taxon>Neoptera</taxon>
        <taxon>Endopterygota</taxon>
        <taxon>Diptera</taxon>
        <taxon>Nematocera</taxon>
        <taxon>Culicoidea</taxon>
        <taxon>Culicidae</taxon>
        <taxon>Culicinae</taxon>
        <taxon>Culicini</taxon>
        <taxon>Culex</taxon>
        <taxon>Culex</taxon>
    </lineage>
</organism>
<dbReference type="Proteomes" id="UP000002320">
    <property type="component" value="Unassembled WGS sequence"/>
</dbReference>
<dbReference type="HOGENOM" id="CLU_781331_0_0_1"/>
<dbReference type="PROSITE" id="PS50231">
    <property type="entry name" value="RICIN_B_LECTIN"/>
    <property type="match status" value="1"/>
</dbReference>
<dbReference type="EnsemblMetazoa" id="CPIJ019734-RA">
    <property type="protein sequence ID" value="CPIJ019734-PA"/>
    <property type="gene ID" value="CPIJ019734"/>
</dbReference>
<dbReference type="EMBL" id="DS233629">
    <property type="protein sequence ID" value="EDS30846.1"/>
    <property type="molecule type" value="Genomic_DNA"/>
</dbReference>
<reference evidence="2" key="1">
    <citation type="submission" date="2007-03" db="EMBL/GenBank/DDBJ databases">
        <title>Annotation of Culex pipiens quinquefasciatus.</title>
        <authorList>
            <consortium name="The Broad Institute Genome Sequencing Platform"/>
            <person name="Atkinson P.W."/>
            <person name="Hemingway J."/>
            <person name="Christensen B.M."/>
            <person name="Higgs S."/>
            <person name="Kodira C."/>
            <person name="Hannick L."/>
            <person name="Megy K."/>
            <person name="O'Leary S."/>
            <person name="Pearson M."/>
            <person name="Haas B.J."/>
            <person name="Mauceli E."/>
            <person name="Wortman J.R."/>
            <person name="Lee N.H."/>
            <person name="Guigo R."/>
            <person name="Stanke M."/>
            <person name="Alvarado L."/>
            <person name="Amedeo P."/>
            <person name="Antoine C.H."/>
            <person name="Arensburger P."/>
            <person name="Bidwell S.L."/>
            <person name="Crawford M."/>
            <person name="Camaro F."/>
            <person name="Devon K."/>
            <person name="Engels R."/>
            <person name="Hammond M."/>
            <person name="Howarth C."/>
            <person name="Koehrsen M."/>
            <person name="Lawson D."/>
            <person name="Montgomery P."/>
            <person name="Nene V."/>
            <person name="Nusbaum C."/>
            <person name="Puiu D."/>
            <person name="Romero-Severson J."/>
            <person name="Severson D.W."/>
            <person name="Shumway M."/>
            <person name="Sisk P."/>
            <person name="Stolte C."/>
            <person name="Zeng Q."/>
            <person name="Eisenstadt E."/>
            <person name="Fraser-Liggett C."/>
            <person name="Strausberg R."/>
            <person name="Galagan J."/>
            <person name="Birren B."/>
            <person name="Collins F.H."/>
        </authorList>
    </citation>
    <scope>NUCLEOTIDE SEQUENCE [LARGE SCALE GENOMIC DNA]</scope>
    <source>
        <strain evidence="2">JHB</strain>
    </source>
</reference>
<dbReference type="VEuPathDB" id="VectorBase:CPIJ019734"/>
<protein>
    <submittedName>
        <fullName evidence="2 3">Uncharacterized protein</fullName>
    </submittedName>
</protein>
<dbReference type="InParanoid" id="B0XJW7"/>
<dbReference type="VEuPathDB" id="VectorBase:CQUJHB003598"/>
<proteinExistence type="predicted"/>
<name>B0XJW7_CULQU</name>
<reference evidence="3" key="2">
    <citation type="submission" date="2020-05" db="UniProtKB">
        <authorList>
            <consortium name="EnsemblMetazoa"/>
        </authorList>
    </citation>
    <scope>IDENTIFICATION</scope>
    <source>
        <strain evidence="3">JHB</strain>
    </source>
</reference>
<dbReference type="KEGG" id="cqu:CpipJ_CPIJ019734"/>
<accession>B0XJW7</accession>
<sequence>MGRANWSEIAFAKGFIGGGFAGKGSGRVFLRVFRTSWWWRIALDRSGVKTPVCWGGVGYGTKFASLVASGHACLVVVAVLPERAPCASSVGCFGRRGGGGGLREVDLEWKREVGRKCQRALGGGGDHKLARDDSEGEGSSSQERFTVTMTSSSTCGSVTGDAEDTVQPYNRELSNISAGAYRCKANLSRASLWSLSLTSSGPVRLQTPVIRLWYYQLQSGSLLMADVCLSNAGRQRRSENRSQLQFKLNCANEAGRPRWTFTPRQAQRSLNCSVGSDFQLFNVTVLVPPDRRRPSSEASNRCLMLCYKNVNHDVVIRGGLNRVNFCYNNLAGLLPFTLYKAFIRRLLDFETKQND</sequence>
<evidence type="ECO:0000313" key="2">
    <source>
        <dbReference type="EMBL" id="EDS30846.1"/>
    </source>
</evidence>
<keyword evidence="4" id="KW-1185">Reference proteome</keyword>
<evidence type="ECO:0000313" key="3">
    <source>
        <dbReference type="EnsemblMetazoa" id="CPIJ019734-PA"/>
    </source>
</evidence>
<dbReference type="STRING" id="7176.B0XJW7"/>